<reference evidence="3" key="1">
    <citation type="submission" date="2016-10" db="EMBL/GenBank/DDBJ databases">
        <authorList>
            <person name="Varghese N."/>
            <person name="Submissions S."/>
        </authorList>
    </citation>
    <scope>NUCLEOTIDE SEQUENCE [LARGE SCALE GENOMIC DNA]</scope>
    <source>
        <strain evidence="3">IBRC-M 10655</strain>
    </source>
</reference>
<proteinExistence type="predicted"/>
<evidence type="ECO:0000313" key="2">
    <source>
        <dbReference type="EMBL" id="SDO84794.1"/>
    </source>
</evidence>
<organism evidence="2 3">
    <name type="scientific">Actinokineospora alba</name>
    <dbReference type="NCBI Taxonomy" id="504798"/>
    <lineage>
        <taxon>Bacteria</taxon>
        <taxon>Bacillati</taxon>
        <taxon>Actinomycetota</taxon>
        <taxon>Actinomycetes</taxon>
        <taxon>Pseudonocardiales</taxon>
        <taxon>Pseudonocardiaceae</taxon>
        <taxon>Actinokineospora</taxon>
    </lineage>
</organism>
<feature type="transmembrane region" description="Helical" evidence="1">
    <location>
        <begin position="57"/>
        <end position="80"/>
    </location>
</feature>
<dbReference type="Proteomes" id="UP000199651">
    <property type="component" value="Unassembled WGS sequence"/>
</dbReference>
<sequence length="114" mass="11830">MRPLEVRLSAAIVGAAAVVFLGLALLREEPGVLRFPVVLAVIAAVAIAAMWTRIRLAALVAVGLLALAHTVIALGALPWWARVSSGLLAAAHVYVVILLLTGPARAHFTGVPND</sequence>
<keyword evidence="3" id="KW-1185">Reference proteome</keyword>
<keyword evidence="1" id="KW-1133">Transmembrane helix</keyword>
<dbReference type="AlphaFoldDB" id="A0A1H0MWM3"/>
<feature type="transmembrane region" description="Helical" evidence="1">
    <location>
        <begin position="33"/>
        <end position="51"/>
    </location>
</feature>
<evidence type="ECO:0000256" key="1">
    <source>
        <dbReference type="SAM" id="Phobius"/>
    </source>
</evidence>
<feature type="transmembrane region" description="Helical" evidence="1">
    <location>
        <begin position="87"/>
        <end position="108"/>
    </location>
</feature>
<dbReference type="RefSeq" id="WP_091374589.1">
    <property type="nucleotide sequence ID" value="NZ_FNDV01000002.1"/>
</dbReference>
<dbReference type="STRING" id="504798.SAMN05421871_102141"/>
<keyword evidence="1" id="KW-0472">Membrane</keyword>
<name>A0A1H0MWM3_9PSEU</name>
<evidence type="ECO:0000313" key="3">
    <source>
        <dbReference type="Proteomes" id="UP000199651"/>
    </source>
</evidence>
<keyword evidence="1" id="KW-0812">Transmembrane</keyword>
<gene>
    <name evidence="2" type="ORF">SAMN05192558_10591</name>
</gene>
<feature type="transmembrane region" description="Helical" evidence="1">
    <location>
        <begin position="6"/>
        <end position="26"/>
    </location>
</feature>
<accession>A0A1H0MWM3</accession>
<protein>
    <submittedName>
        <fullName evidence="2">Uncharacterized protein</fullName>
    </submittedName>
</protein>
<dbReference type="OrthoDB" id="3698872at2"/>
<dbReference type="EMBL" id="FNJB01000005">
    <property type="protein sequence ID" value="SDO84794.1"/>
    <property type="molecule type" value="Genomic_DNA"/>
</dbReference>